<feature type="compositionally biased region" description="Low complexity" evidence="1">
    <location>
        <begin position="135"/>
        <end position="147"/>
    </location>
</feature>
<gene>
    <name evidence="2" type="ORF">GPUH_LOCUS17463</name>
</gene>
<dbReference type="WBParaSite" id="GPUH_0001748301-mRNA-1">
    <property type="protein sequence ID" value="GPUH_0001748301-mRNA-1"/>
    <property type="gene ID" value="GPUH_0001748301"/>
</dbReference>
<sequence>MMTRMRVMRKKRRRERGLFAPWAPDAILKGISDEFEPEDEEEDEDVDDETGGGDEEGTDKDSKSEGDEVDEECDEGERSKMVKKEEEKDDDDDDDDDDTSKESSKKEESTTADKKQQIKMEKDVEASTSDKIVDTAPASSSSAATPTVKTEPVENEVVDTAPASSSSAATPTVKAEPVENEESHQQNVSEEKATDTSCMKAEENRESTANPPYPNPIAAAAAAVPFVPPHWYVIAYEFFSDFLFDGPSIVLENTGKSEEARQQNVSEEKATNTSCMKAEENRESAANPPYPNPIAAAAAVPMPSTSSDPYPLNPSIVMEQMARLASSSVPIRPIAVTAYQIRQPAAFIGAPASIPQPVVCVPPHGWPPYHTQPSTFPAKFVFFFLLIFGVL</sequence>
<name>A0A183E920_9BILA</name>
<feature type="compositionally biased region" description="Basic and acidic residues" evidence="1">
    <location>
        <begin position="258"/>
        <end position="270"/>
    </location>
</feature>
<feature type="compositionally biased region" description="Acidic residues" evidence="1">
    <location>
        <begin position="87"/>
        <end position="99"/>
    </location>
</feature>
<evidence type="ECO:0000313" key="3">
    <source>
        <dbReference type="Proteomes" id="UP000271098"/>
    </source>
</evidence>
<reference evidence="2 3" key="2">
    <citation type="submission" date="2018-11" db="EMBL/GenBank/DDBJ databases">
        <authorList>
            <consortium name="Pathogen Informatics"/>
        </authorList>
    </citation>
    <scope>NUCLEOTIDE SEQUENCE [LARGE SCALE GENOMIC DNA]</scope>
</reference>
<organism evidence="4">
    <name type="scientific">Gongylonema pulchrum</name>
    <dbReference type="NCBI Taxonomy" id="637853"/>
    <lineage>
        <taxon>Eukaryota</taxon>
        <taxon>Metazoa</taxon>
        <taxon>Ecdysozoa</taxon>
        <taxon>Nematoda</taxon>
        <taxon>Chromadorea</taxon>
        <taxon>Rhabditida</taxon>
        <taxon>Spirurina</taxon>
        <taxon>Spiruromorpha</taxon>
        <taxon>Spiruroidea</taxon>
        <taxon>Gongylonematidae</taxon>
        <taxon>Gongylonema</taxon>
    </lineage>
</organism>
<feature type="compositionally biased region" description="Low complexity" evidence="1">
    <location>
        <begin position="160"/>
        <end position="172"/>
    </location>
</feature>
<feature type="compositionally biased region" description="Basic and acidic residues" evidence="1">
    <location>
        <begin position="181"/>
        <end position="206"/>
    </location>
</feature>
<dbReference type="EMBL" id="UYRT01085217">
    <property type="protein sequence ID" value="VDN29851.1"/>
    <property type="molecule type" value="Genomic_DNA"/>
</dbReference>
<accession>A0A183E920</accession>
<feature type="compositionally biased region" description="Basic and acidic residues" evidence="1">
    <location>
        <begin position="100"/>
        <end position="125"/>
    </location>
</feature>
<reference evidence="4" key="1">
    <citation type="submission" date="2016-06" db="UniProtKB">
        <authorList>
            <consortium name="WormBaseParasite"/>
        </authorList>
    </citation>
    <scope>IDENTIFICATION</scope>
</reference>
<feature type="region of interest" description="Disordered" evidence="1">
    <location>
        <begin position="258"/>
        <end position="289"/>
    </location>
</feature>
<dbReference type="AlphaFoldDB" id="A0A183E920"/>
<protein>
    <submittedName>
        <fullName evidence="4">PAM2 domain-containing protein</fullName>
    </submittedName>
</protein>
<dbReference type="Proteomes" id="UP000271098">
    <property type="component" value="Unassembled WGS sequence"/>
</dbReference>
<evidence type="ECO:0000313" key="2">
    <source>
        <dbReference type="EMBL" id="VDN29851.1"/>
    </source>
</evidence>
<proteinExistence type="predicted"/>
<keyword evidence="3" id="KW-1185">Reference proteome</keyword>
<feature type="compositionally biased region" description="Acidic residues" evidence="1">
    <location>
        <begin position="33"/>
        <end position="58"/>
    </location>
</feature>
<evidence type="ECO:0000313" key="4">
    <source>
        <dbReference type="WBParaSite" id="GPUH_0001748301-mRNA-1"/>
    </source>
</evidence>
<feature type="compositionally biased region" description="Basic residues" evidence="1">
    <location>
        <begin position="1"/>
        <end position="15"/>
    </location>
</feature>
<feature type="region of interest" description="Disordered" evidence="1">
    <location>
        <begin position="1"/>
        <end position="212"/>
    </location>
</feature>
<evidence type="ECO:0000256" key="1">
    <source>
        <dbReference type="SAM" id="MobiDB-lite"/>
    </source>
</evidence>
<feature type="compositionally biased region" description="Basic and acidic residues" evidence="1">
    <location>
        <begin position="76"/>
        <end position="86"/>
    </location>
</feature>